<dbReference type="Gene3D" id="3.20.20.30">
    <property type="entry name" value="Luciferase-like domain"/>
    <property type="match status" value="1"/>
</dbReference>
<dbReference type="GO" id="GO:0005829">
    <property type="term" value="C:cytosol"/>
    <property type="evidence" value="ECO:0007669"/>
    <property type="project" value="TreeGrafter"/>
</dbReference>
<dbReference type="AlphaFoldDB" id="A0AAJ1V2J2"/>
<dbReference type="InterPro" id="IPR011251">
    <property type="entry name" value="Luciferase-like_dom"/>
</dbReference>
<proteinExistence type="predicted"/>
<dbReference type="RefSeq" id="WP_285065573.1">
    <property type="nucleotide sequence ID" value="NZ_JASOOE010000005.1"/>
</dbReference>
<dbReference type="SUPFAM" id="SSF51679">
    <property type="entry name" value="Bacterial luciferase-like"/>
    <property type="match status" value="1"/>
</dbReference>
<keyword evidence="2" id="KW-0503">Monooxygenase</keyword>
<dbReference type="PANTHER" id="PTHR30137:SF8">
    <property type="entry name" value="BLR5498 PROTEIN"/>
    <property type="match status" value="1"/>
</dbReference>
<dbReference type="GO" id="GO:0016705">
    <property type="term" value="F:oxidoreductase activity, acting on paired donors, with incorporation or reduction of molecular oxygen"/>
    <property type="evidence" value="ECO:0007669"/>
    <property type="project" value="InterPro"/>
</dbReference>
<sequence length="377" mass="42410">MTVANPYPDHLEFGIFSLGDHIPNPHTGERISQRQRIDELIRFGIEAEQAGVDCFAIGESHQAYFTSQAHTVILAALAQATQSIRLSSSSTIISTSDPVRVFEDFATLDLISQGRMEIIAGRASRTGLFNLLGYDIRDYDGLFEERFDLLRQINQNTLISWQGKYRQPLDNASVLPRPYQNRQIPIWRAVGGHETSAIQAGKQGAAMVLSHLTGSTDFHSQNIKVYRQALEDNGYDPKTIPLATSGMFYVAESSQQARQEAYPYISKGFTFSNGQAFPKRAFAQSSQIDNILNIGSPQEVIEKILFQYEHFGMTRYWAQIDFGGQPFDKLMKNLELIQSDILPAIRHYTKNKSSSGQAPQDIEQFKETIANKTKEDE</sequence>
<keyword evidence="1" id="KW-0560">Oxidoreductase</keyword>
<reference evidence="4" key="1">
    <citation type="submission" date="2023-05" db="EMBL/GenBank/DDBJ databases">
        <title>Cataloging the Phylogenetic Diversity of Human Bladder Bacteria.</title>
        <authorList>
            <person name="Du J."/>
        </authorList>
    </citation>
    <scope>NUCLEOTIDE SEQUENCE</scope>
    <source>
        <strain evidence="4">UMB1231</strain>
    </source>
</reference>
<organism evidence="4 5">
    <name type="scientific">Facklamia hominis</name>
    <dbReference type="NCBI Taxonomy" id="178214"/>
    <lineage>
        <taxon>Bacteria</taxon>
        <taxon>Bacillati</taxon>
        <taxon>Bacillota</taxon>
        <taxon>Bacilli</taxon>
        <taxon>Lactobacillales</taxon>
        <taxon>Aerococcaceae</taxon>
        <taxon>Facklamia</taxon>
    </lineage>
</organism>
<dbReference type="GO" id="GO:0004497">
    <property type="term" value="F:monooxygenase activity"/>
    <property type="evidence" value="ECO:0007669"/>
    <property type="project" value="UniProtKB-KW"/>
</dbReference>
<dbReference type="Proteomes" id="UP001229251">
    <property type="component" value="Unassembled WGS sequence"/>
</dbReference>
<evidence type="ECO:0000313" key="5">
    <source>
        <dbReference type="Proteomes" id="UP001229251"/>
    </source>
</evidence>
<dbReference type="InterPro" id="IPR050766">
    <property type="entry name" value="Bact_Lucif_Oxidored"/>
</dbReference>
<dbReference type="InterPro" id="IPR036661">
    <property type="entry name" value="Luciferase-like_sf"/>
</dbReference>
<evidence type="ECO:0000256" key="2">
    <source>
        <dbReference type="ARBA" id="ARBA00023033"/>
    </source>
</evidence>
<protein>
    <submittedName>
        <fullName evidence="4">LLM class flavin-dependent oxidoreductase</fullName>
    </submittedName>
</protein>
<gene>
    <name evidence="4" type="ORF">QP433_03800</name>
</gene>
<dbReference type="PANTHER" id="PTHR30137">
    <property type="entry name" value="LUCIFERASE-LIKE MONOOXYGENASE"/>
    <property type="match status" value="1"/>
</dbReference>
<evidence type="ECO:0000259" key="3">
    <source>
        <dbReference type="Pfam" id="PF00296"/>
    </source>
</evidence>
<accession>A0AAJ1V2J2</accession>
<feature type="domain" description="Luciferase-like" evidence="3">
    <location>
        <begin position="12"/>
        <end position="314"/>
    </location>
</feature>
<name>A0AAJ1V2J2_9LACT</name>
<dbReference type="Pfam" id="PF00296">
    <property type="entry name" value="Bac_luciferase"/>
    <property type="match status" value="1"/>
</dbReference>
<dbReference type="EMBL" id="JASOOE010000005">
    <property type="protein sequence ID" value="MDK7187098.1"/>
    <property type="molecule type" value="Genomic_DNA"/>
</dbReference>
<comment type="caution">
    <text evidence="4">The sequence shown here is derived from an EMBL/GenBank/DDBJ whole genome shotgun (WGS) entry which is preliminary data.</text>
</comment>
<evidence type="ECO:0000313" key="4">
    <source>
        <dbReference type="EMBL" id="MDK7187098.1"/>
    </source>
</evidence>
<evidence type="ECO:0000256" key="1">
    <source>
        <dbReference type="ARBA" id="ARBA00023002"/>
    </source>
</evidence>